<accession>A0A1I3SFW0</accession>
<organism evidence="3 4">
    <name type="scientific">Xenorhabdus mauleonii</name>
    <dbReference type="NCBI Taxonomy" id="351675"/>
    <lineage>
        <taxon>Bacteria</taxon>
        <taxon>Pseudomonadati</taxon>
        <taxon>Pseudomonadota</taxon>
        <taxon>Gammaproteobacteria</taxon>
        <taxon>Enterobacterales</taxon>
        <taxon>Morganellaceae</taxon>
        <taxon>Xenorhabdus</taxon>
    </lineage>
</organism>
<dbReference type="AlphaFoldDB" id="A0A1I3SFW0"/>
<reference evidence="4" key="2">
    <citation type="submission" date="2016-10" db="EMBL/GenBank/DDBJ databases">
        <authorList>
            <person name="Varghese N."/>
            <person name="Submissions S."/>
        </authorList>
    </citation>
    <scope>NUCLEOTIDE SEQUENCE [LARGE SCALE GENOMIC DNA]</scope>
    <source>
        <strain evidence="4">DSM 17908</strain>
    </source>
</reference>
<feature type="region of interest" description="Disordered" evidence="1">
    <location>
        <begin position="347"/>
        <end position="391"/>
    </location>
</feature>
<reference evidence="3" key="1">
    <citation type="submission" date="2016-10" db="EMBL/GenBank/DDBJ databases">
        <authorList>
            <person name="de Groot N.N."/>
        </authorList>
    </citation>
    <scope>NUCLEOTIDE SEQUENCE [LARGE SCALE GENOMIC DNA]</scope>
    <source>
        <strain evidence="3">DSM 17908</strain>
    </source>
</reference>
<dbReference type="EMBL" id="NITY01000012">
    <property type="protein sequence ID" value="PHM39133.1"/>
    <property type="molecule type" value="Genomic_DNA"/>
</dbReference>
<dbReference type="RefSeq" id="WP_092511273.1">
    <property type="nucleotide sequence ID" value="NZ_CAWNQB010000004.1"/>
</dbReference>
<feature type="region of interest" description="Disordered" evidence="1">
    <location>
        <begin position="44"/>
        <end position="72"/>
    </location>
</feature>
<dbReference type="Proteomes" id="UP000224607">
    <property type="component" value="Unassembled WGS sequence"/>
</dbReference>
<evidence type="ECO:0000313" key="3">
    <source>
        <dbReference type="EMBL" id="SFJ56337.1"/>
    </source>
</evidence>
<evidence type="ECO:0008006" key="6">
    <source>
        <dbReference type="Google" id="ProtNLM"/>
    </source>
</evidence>
<evidence type="ECO:0000256" key="1">
    <source>
        <dbReference type="SAM" id="MobiDB-lite"/>
    </source>
</evidence>
<proteinExistence type="predicted"/>
<sequence length="391" mass="44588">MNWQEHASNFNRLRAETGISIREYAEQYNLNPNTARRYLRSANSAPADDHVNDHTAKHDQHSSPKKARQEKENVAKIRTHTDILRENKRGTNTSKRNPQVKNAKSGNAKMITSPDVIMMHQKLPRGKGRRLAVGNEIAMKHGRYATPRSIDLNKADTLMDAGYLDVLEVDLMRRALAHFELVERVRDRSIEELEKQEAEFAMSAEEGALHPAFKQLKMLNDCSYAMTDFMRTMAAMKQGLLKTRRDEEKHAAKMGETTAIATAYQHQQAHEWGAMQTAIYIESQGGKVPPVLLETLRHEMKQGQNEDVDNGVIDQDELDREARAYRDKQAGRDAYIATKRRQVSDIVDRGGYGDKNHYGEGREGELLEALDDEPDYDYEATEDVYVDEDNS</sequence>
<reference evidence="2 5" key="3">
    <citation type="journal article" date="2017" name="Nat. Microbiol.">
        <title>Natural product diversity associated with the nematode symbionts Photorhabdus and Xenorhabdus.</title>
        <authorList>
            <person name="Tobias N.J."/>
            <person name="Wolff H."/>
            <person name="Djahanschiri B."/>
            <person name="Grundmann F."/>
            <person name="Kronenwerth M."/>
            <person name="Shi Y.M."/>
            <person name="Simonyi S."/>
            <person name="Grun P."/>
            <person name="Shapiro-Ilan D."/>
            <person name="Pidot S.J."/>
            <person name="Stinear T.P."/>
            <person name="Ebersberger I."/>
            <person name="Bode H.B."/>
        </authorList>
    </citation>
    <scope>NUCLEOTIDE SEQUENCE [LARGE SCALE GENOMIC DNA]</scope>
    <source>
        <strain evidence="2 5">DSM 17908</strain>
    </source>
</reference>
<dbReference type="EMBL" id="FORG01000011">
    <property type="protein sequence ID" value="SFJ56337.1"/>
    <property type="molecule type" value="Genomic_DNA"/>
</dbReference>
<protein>
    <recommendedName>
        <fullName evidence="6">Terminase</fullName>
    </recommendedName>
</protein>
<feature type="compositionally biased region" description="Basic and acidic residues" evidence="1">
    <location>
        <begin position="47"/>
        <end position="72"/>
    </location>
</feature>
<feature type="compositionally biased region" description="Basic and acidic residues" evidence="1">
    <location>
        <begin position="347"/>
        <end position="365"/>
    </location>
</feature>
<dbReference type="OrthoDB" id="6548082at2"/>
<name>A0A1I3SFW0_9GAMM</name>
<evidence type="ECO:0000313" key="2">
    <source>
        <dbReference type="EMBL" id="PHM39133.1"/>
    </source>
</evidence>
<keyword evidence="5" id="KW-1185">Reference proteome</keyword>
<gene>
    <name evidence="3" type="ORF">SAMN05421680_11159</name>
    <name evidence="2" type="ORF">Xmau_03038</name>
</gene>
<dbReference type="Proteomes" id="UP000198919">
    <property type="component" value="Unassembled WGS sequence"/>
</dbReference>
<evidence type="ECO:0000313" key="5">
    <source>
        <dbReference type="Proteomes" id="UP000224607"/>
    </source>
</evidence>
<feature type="compositionally biased region" description="Acidic residues" evidence="1">
    <location>
        <begin position="366"/>
        <end position="391"/>
    </location>
</feature>
<evidence type="ECO:0000313" key="4">
    <source>
        <dbReference type="Proteomes" id="UP000198919"/>
    </source>
</evidence>